<gene>
    <name evidence="3" type="ORF">Dda_5272</name>
</gene>
<protein>
    <recommendedName>
        <fullName evidence="2">DUF7029 domain-containing protein</fullName>
    </recommendedName>
</protein>
<sequence>MVSTKYLTWALACGIFNLQAHASSIDAWEQPPSVDARSLNLVPVREEELFPNLRKRADDLSRVHPQNEVRMFFGKAISENKVNLANLTVTQPDTAHPILLLERFDDLTESITCTNNDTKLALKFRSKDAMDTAIKAWDWVNQNEPDFFFLISHHHHNGCGAQEERTPYKITAVQYEQASLTATLTKQPVAWDETLQNFQLTIGTTAHPAALRKRDAQIKSVIDEPRKAIINILCKSDKSLPLLFRAQCDGLKTLDKALDFALGDGKIQAIVDAGAQIAVKTIADSLDPTFRGESGTASFSLGKDDPNQKQSMTIINKGDAVDVKVAATCTGCFISGNIDYKVFATRLNGGKVDLYIDVTPNVKGKIAVELIGTVLKEVDFNLLTTALNTKLKTLAVGNIITVAPEVANGPGVVLRGEVSANVSVGFEFNTANASVALSLGSDTQLIHRDWDVATASPSFKLNAAKIEAQLNPYWRFGIGFGVDIIGKAKLGAFAGFTAQITNAFTPGACDGPTGRGIVKQASRFKMDLGYKVLAEATTGIGLVDGALSQLIPQPKDGKSLVDHELETFCRAQDV</sequence>
<accession>A0AAD6IVW2</accession>
<dbReference type="EMBL" id="JAQGDS010000006">
    <property type="protein sequence ID" value="KAJ6259634.1"/>
    <property type="molecule type" value="Genomic_DNA"/>
</dbReference>
<keyword evidence="1" id="KW-0732">Signal</keyword>
<evidence type="ECO:0000313" key="4">
    <source>
        <dbReference type="Proteomes" id="UP001221413"/>
    </source>
</evidence>
<feature type="domain" description="DUF7029" evidence="2">
    <location>
        <begin position="92"/>
        <end position="198"/>
    </location>
</feature>
<dbReference type="Proteomes" id="UP001221413">
    <property type="component" value="Unassembled WGS sequence"/>
</dbReference>
<dbReference type="AlphaFoldDB" id="A0AAD6IVW2"/>
<evidence type="ECO:0000313" key="3">
    <source>
        <dbReference type="EMBL" id="KAJ6259634.1"/>
    </source>
</evidence>
<organism evidence="3 4">
    <name type="scientific">Drechslerella dactyloides</name>
    <name type="common">Nematode-trapping fungus</name>
    <name type="synonym">Arthrobotrys dactyloides</name>
    <dbReference type="NCBI Taxonomy" id="74499"/>
    <lineage>
        <taxon>Eukaryota</taxon>
        <taxon>Fungi</taxon>
        <taxon>Dikarya</taxon>
        <taxon>Ascomycota</taxon>
        <taxon>Pezizomycotina</taxon>
        <taxon>Orbiliomycetes</taxon>
        <taxon>Orbiliales</taxon>
        <taxon>Orbiliaceae</taxon>
        <taxon>Drechslerella</taxon>
    </lineage>
</organism>
<comment type="caution">
    <text evidence="3">The sequence shown here is derived from an EMBL/GenBank/DDBJ whole genome shotgun (WGS) entry which is preliminary data.</text>
</comment>
<dbReference type="InterPro" id="IPR054293">
    <property type="entry name" value="DUF7029"/>
</dbReference>
<proteinExistence type="predicted"/>
<name>A0AAD6IVW2_DREDA</name>
<dbReference type="Pfam" id="PF22974">
    <property type="entry name" value="DUF7029"/>
    <property type="match status" value="1"/>
</dbReference>
<feature type="signal peptide" evidence="1">
    <location>
        <begin position="1"/>
        <end position="22"/>
    </location>
</feature>
<evidence type="ECO:0000256" key="1">
    <source>
        <dbReference type="SAM" id="SignalP"/>
    </source>
</evidence>
<keyword evidence="4" id="KW-1185">Reference proteome</keyword>
<evidence type="ECO:0000259" key="2">
    <source>
        <dbReference type="Pfam" id="PF22974"/>
    </source>
</evidence>
<reference evidence="3" key="1">
    <citation type="submission" date="2023-01" db="EMBL/GenBank/DDBJ databases">
        <title>The chitinases involved in constricting ring structure development in the nematode-trapping fungus Drechslerella dactyloides.</title>
        <authorList>
            <person name="Wang R."/>
            <person name="Zhang L."/>
            <person name="Tang P."/>
            <person name="Li S."/>
            <person name="Liang L."/>
        </authorList>
    </citation>
    <scope>NUCLEOTIDE SEQUENCE</scope>
    <source>
        <strain evidence="3">YMF1.00031</strain>
    </source>
</reference>
<feature type="chain" id="PRO_5042025486" description="DUF7029 domain-containing protein" evidence="1">
    <location>
        <begin position="23"/>
        <end position="574"/>
    </location>
</feature>